<dbReference type="OrthoDB" id="8523055at2"/>
<reference evidence="1 2" key="1">
    <citation type="submission" date="2016-11" db="EMBL/GenBank/DDBJ databases">
        <authorList>
            <person name="Jaros S."/>
            <person name="Januszkiewicz K."/>
            <person name="Wedrychowicz H."/>
        </authorList>
    </citation>
    <scope>NUCLEOTIDE SEQUENCE [LARGE SCALE GENOMIC DNA]</scope>
    <source>
        <strain evidence="1 2">DSM 18899</strain>
    </source>
</reference>
<evidence type="ECO:0000313" key="1">
    <source>
        <dbReference type="EMBL" id="SFZ76575.1"/>
    </source>
</evidence>
<dbReference type="InterPro" id="IPR044855">
    <property type="entry name" value="CoA-Trfase_III_dom3_sf"/>
</dbReference>
<dbReference type="Gene3D" id="3.30.1540.10">
    <property type="entry name" value="formyl-coa transferase, domain 3"/>
    <property type="match status" value="1"/>
</dbReference>
<dbReference type="SUPFAM" id="SSF89796">
    <property type="entry name" value="CoA-transferase family III (CaiB/BaiF)"/>
    <property type="match status" value="1"/>
</dbReference>
<organism evidence="1 2">
    <name type="scientific">Chitinimonas taiwanensis DSM 18899</name>
    <dbReference type="NCBI Taxonomy" id="1121279"/>
    <lineage>
        <taxon>Bacteria</taxon>
        <taxon>Pseudomonadati</taxon>
        <taxon>Pseudomonadota</taxon>
        <taxon>Betaproteobacteria</taxon>
        <taxon>Neisseriales</taxon>
        <taxon>Chitinibacteraceae</taxon>
        <taxon>Chitinimonas</taxon>
    </lineage>
</organism>
<name>A0A1K2HIG7_9NEIS</name>
<dbReference type="InterPro" id="IPR003673">
    <property type="entry name" value="CoA-Trfase_fam_III"/>
</dbReference>
<dbReference type="AlphaFoldDB" id="A0A1K2HIG7"/>
<dbReference type="RefSeq" id="WP_072428522.1">
    <property type="nucleotide sequence ID" value="NZ_FPKR01000007.1"/>
</dbReference>
<dbReference type="GO" id="GO:0016740">
    <property type="term" value="F:transferase activity"/>
    <property type="evidence" value="ECO:0007669"/>
    <property type="project" value="UniProtKB-KW"/>
</dbReference>
<dbReference type="InterPro" id="IPR050509">
    <property type="entry name" value="CoA-transferase_III"/>
</dbReference>
<keyword evidence="1" id="KW-0808">Transferase</keyword>
<dbReference type="Pfam" id="PF02515">
    <property type="entry name" value="CoA_transf_3"/>
    <property type="match status" value="1"/>
</dbReference>
<evidence type="ECO:0000313" key="2">
    <source>
        <dbReference type="Proteomes" id="UP000186513"/>
    </source>
</evidence>
<keyword evidence="2" id="KW-1185">Reference proteome</keyword>
<accession>A0A1K2HIG7</accession>
<dbReference type="InterPro" id="IPR023606">
    <property type="entry name" value="CoA-Trfase_III_dom_1_sf"/>
</dbReference>
<dbReference type="Gene3D" id="3.40.50.10540">
    <property type="entry name" value="Crotonobetainyl-coa:carnitine coa-transferase, domain 1"/>
    <property type="match status" value="1"/>
</dbReference>
<dbReference type="STRING" id="1121279.SAMN02745887_02014"/>
<dbReference type="PANTHER" id="PTHR48228:SF5">
    <property type="entry name" value="ALPHA-METHYLACYL-COA RACEMASE"/>
    <property type="match status" value="1"/>
</dbReference>
<dbReference type="PANTHER" id="PTHR48228">
    <property type="entry name" value="SUCCINYL-COA--D-CITRAMALATE COA-TRANSFERASE"/>
    <property type="match status" value="1"/>
</dbReference>
<sequence>MPSPLHGLTVLDFSPLLPGPFATRLLADLGARVIRIEAPSRPDLIRHTPPFQHGVSAAHAYLNRNKESLALDLKAPGAREAVLALVRGADVLVEQFRPGVMARLGLAYAELAELNPRLIYCSITGYGQDGPLRERAGHDINYLALSGLAAGSGRREAGPPALGVQLADVAGGSLHAVVGILAALQQRVRDGRGQEIDISMSDCAFHLNALAASAALAGADIAAEQGLLNGGSHYDYYRCRDGRWLAVGSLEPAFLAALCEGIGQPQLLAQFAHDPAAAKQALAARLGEESGDYWRGVFAQRDACVELVLSLPEALDSELARARGWVVAVPSAAGELQQPAQPIRFSRAQAVYKQAGGALGADSAAILREAGLSPASIASLLGEAGSA</sequence>
<dbReference type="EMBL" id="FPKR01000007">
    <property type="protein sequence ID" value="SFZ76575.1"/>
    <property type="molecule type" value="Genomic_DNA"/>
</dbReference>
<gene>
    <name evidence="1" type="ORF">SAMN02745887_02014</name>
</gene>
<dbReference type="Proteomes" id="UP000186513">
    <property type="component" value="Unassembled WGS sequence"/>
</dbReference>
<proteinExistence type="predicted"/>
<protein>
    <submittedName>
        <fullName evidence="1">Crotonobetainyl-CoA:carnitine CoA-transferase CaiB</fullName>
    </submittedName>
</protein>